<dbReference type="InterPro" id="IPR025983">
    <property type="entry name" value="Cys_rich_CPCC"/>
</dbReference>
<keyword evidence="3" id="KW-1185">Reference proteome</keyword>
<dbReference type="Pfam" id="PF14206">
    <property type="entry name" value="Cys_rich_CPCC"/>
    <property type="match status" value="1"/>
</dbReference>
<evidence type="ECO:0000313" key="3">
    <source>
        <dbReference type="Proteomes" id="UP000010802"/>
    </source>
</evidence>
<sequence>MNPNKQCSCCGQYTLEKDSIFEICKVCGWQDDGLQNDNPDYKGGANKMSLNEAKEAYKRRKSNIDKHLTG</sequence>
<dbReference type="KEGG" id="tae:TepiRe1_1147"/>
<evidence type="ECO:0000313" key="2">
    <source>
        <dbReference type="EMBL" id="CCP25868.1"/>
    </source>
</evidence>
<dbReference type="STRING" id="1209989.TepRe1_1049"/>
<gene>
    <name evidence="2" type="ordered locus">TEPIRE1_1147</name>
</gene>
<dbReference type="OrthoDB" id="1456570at2"/>
<dbReference type="KEGG" id="tep:TepRe1_1049"/>
<dbReference type="PATRIC" id="fig|1209989.3.peg.1259"/>
<evidence type="ECO:0000259" key="1">
    <source>
        <dbReference type="Pfam" id="PF14206"/>
    </source>
</evidence>
<proteinExistence type="predicted"/>
<dbReference type="EMBL" id="HF563609">
    <property type="protein sequence ID" value="CCP25868.1"/>
    <property type="molecule type" value="Genomic_DNA"/>
</dbReference>
<protein>
    <recommendedName>
        <fullName evidence="1">Cysteine-rich CPCC domain-containing protein</fullName>
    </recommendedName>
</protein>
<dbReference type="eggNOG" id="ENOG5033ADN">
    <property type="taxonomic scope" value="Bacteria"/>
</dbReference>
<name>F4LSD1_TEPAE</name>
<accession>F4LSD1</accession>
<dbReference type="AlphaFoldDB" id="F4LSD1"/>
<dbReference type="HOGENOM" id="CLU_161873_2_0_9"/>
<feature type="domain" description="Cysteine-rich CPCC" evidence="1">
    <location>
        <begin position="6"/>
        <end position="59"/>
    </location>
</feature>
<dbReference type="Proteomes" id="UP000010802">
    <property type="component" value="Chromosome"/>
</dbReference>
<dbReference type="RefSeq" id="WP_013778120.1">
    <property type="nucleotide sequence ID" value="NC_015519.1"/>
</dbReference>
<organism evidence="2 3">
    <name type="scientific">Tepidanaerobacter acetatoxydans (strain DSM 21804 / JCM 16047 / Re1)</name>
    <dbReference type="NCBI Taxonomy" id="1209989"/>
    <lineage>
        <taxon>Bacteria</taxon>
        <taxon>Bacillati</taxon>
        <taxon>Bacillota</taxon>
        <taxon>Clostridia</taxon>
        <taxon>Thermosediminibacterales</taxon>
        <taxon>Tepidanaerobacteraceae</taxon>
        <taxon>Tepidanaerobacter</taxon>
    </lineage>
</organism>
<accession>L0S1V6</accession>
<reference evidence="3" key="1">
    <citation type="journal article" date="2013" name="Genome Announc.">
        <title>First genome sequence of a syntrophic acetate-oxidizing bacterium, Tepidanaerobacter acetatoxydans strain Re1.</title>
        <authorList>
            <person name="Manzoor S."/>
            <person name="Bongcam-Rudloff E."/>
            <person name="Schnurer A."/>
            <person name="Muller B."/>
        </authorList>
    </citation>
    <scope>NUCLEOTIDE SEQUENCE [LARGE SCALE GENOMIC DNA]</scope>
    <source>
        <strain evidence="3">Re1</strain>
    </source>
</reference>